<evidence type="ECO:0000313" key="1">
    <source>
        <dbReference type="EMBL" id="GAP67043.1"/>
    </source>
</evidence>
<dbReference type="Gene3D" id="3.40.50.10600">
    <property type="entry name" value="SpoIIaa-like domains"/>
    <property type="match status" value="1"/>
</dbReference>
<dbReference type="InterPro" id="IPR038396">
    <property type="entry name" value="SpoIIAA-like_sf"/>
</dbReference>
<proteinExistence type="predicted"/>
<name>A0A0K8QQ88_9GAMM</name>
<dbReference type="Pfam" id="PF11964">
    <property type="entry name" value="SpoIIAA-like"/>
    <property type="match status" value="1"/>
</dbReference>
<sequence>MPPAFMPAALEWRRHAEGGAMIELIPDMPADTLGFSARGTVSGEDYERVVVPAVEAMLATTPRVRLLYHLGPDFEGFEAAALWDDARLGFRHAFGWERVAVVTDVEWLRAAIRLLHFSIAGEVRVFADAEFERARQWICEPPAADDAKA</sequence>
<dbReference type="EMBL" id="DF970239">
    <property type="protein sequence ID" value="GAP67043.1"/>
    <property type="molecule type" value="Genomic_DNA"/>
</dbReference>
<dbReference type="STRING" id="1475481.GCA_000953855_02406"/>
<dbReference type="InterPro" id="IPR036513">
    <property type="entry name" value="STAS_dom_sf"/>
</dbReference>
<organism evidence="1">
    <name type="scientific">Mizugakiibacter sediminis</name>
    <dbReference type="NCBI Taxonomy" id="1475481"/>
    <lineage>
        <taxon>Bacteria</taxon>
        <taxon>Pseudomonadati</taxon>
        <taxon>Pseudomonadota</taxon>
        <taxon>Gammaproteobacteria</taxon>
        <taxon>Lysobacterales</taxon>
        <taxon>Rhodanobacteraceae</taxon>
        <taxon>Mizugakiibacter</taxon>
    </lineage>
</organism>
<keyword evidence="2" id="KW-1185">Reference proteome</keyword>
<dbReference type="InterPro" id="IPR021866">
    <property type="entry name" value="SpoIIAA-like"/>
</dbReference>
<evidence type="ECO:0000313" key="2">
    <source>
        <dbReference type="Proteomes" id="UP000253740"/>
    </source>
</evidence>
<dbReference type="AlphaFoldDB" id="A0A0K8QQ88"/>
<dbReference type="Proteomes" id="UP000253740">
    <property type="component" value="Unassembled WGS sequence"/>
</dbReference>
<protein>
    <recommendedName>
        <fullName evidence="3">STAS/SEC14 domain-containing protein</fullName>
    </recommendedName>
</protein>
<gene>
    <name evidence="1" type="ORF">MBSD_n2359</name>
</gene>
<accession>A0A0K8QQ88</accession>
<dbReference type="SUPFAM" id="SSF52091">
    <property type="entry name" value="SpoIIaa-like"/>
    <property type="match status" value="1"/>
</dbReference>
<reference evidence="1" key="1">
    <citation type="submission" date="2015-08" db="EMBL/GenBank/DDBJ databases">
        <title>Complete DNA Sequence of Pseudomonas syringae pv. actinidiae, the Causal Agent of Kiwifruit Canker Disease.</title>
        <authorList>
            <person name="Rikkerink E.H.A."/>
            <person name="Fineran P.C."/>
        </authorList>
    </citation>
    <scope>NUCLEOTIDE SEQUENCE</scope>
    <source>
        <strain evidence="1">SkMP5</strain>
    </source>
</reference>
<evidence type="ECO:0008006" key="3">
    <source>
        <dbReference type="Google" id="ProtNLM"/>
    </source>
</evidence>